<reference evidence="3" key="2">
    <citation type="submission" date="2025-09" db="UniProtKB">
        <authorList>
            <consortium name="Ensembl"/>
        </authorList>
    </citation>
    <scope>IDENTIFICATION</scope>
</reference>
<dbReference type="SUPFAM" id="SSF56436">
    <property type="entry name" value="C-type lectin-like"/>
    <property type="match status" value="1"/>
</dbReference>
<keyword evidence="4" id="KW-1185">Reference proteome</keyword>
<name>A0A3B4YBD2_SERLL</name>
<dbReference type="InterPro" id="IPR016187">
    <property type="entry name" value="CTDL_fold"/>
</dbReference>
<keyword evidence="1" id="KW-0472">Membrane</keyword>
<accession>A0A3B4YBD2</accession>
<keyword evidence="1" id="KW-1133">Transmembrane helix</keyword>
<feature type="domain" description="C-type lectin" evidence="2">
    <location>
        <begin position="45"/>
        <end position="137"/>
    </location>
</feature>
<evidence type="ECO:0000259" key="2">
    <source>
        <dbReference type="PROSITE" id="PS50041"/>
    </source>
</evidence>
<dbReference type="PANTHER" id="PTHR45784:SF3">
    <property type="entry name" value="C-TYPE LECTIN DOMAIN FAMILY 4 MEMBER K-LIKE-RELATED"/>
    <property type="match status" value="1"/>
</dbReference>
<dbReference type="InterPro" id="IPR001304">
    <property type="entry name" value="C-type_lectin-like"/>
</dbReference>
<organism evidence="3 4">
    <name type="scientific">Seriola lalandi dorsalis</name>
    <dbReference type="NCBI Taxonomy" id="1841481"/>
    <lineage>
        <taxon>Eukaryota</taxon>
        <taxon>Metazoa</taxon>
        <taxon>Chordata</taxon>
        <taxon>Craniata</taxon>
        <taxon>Vertebrata</taxon>
        <taxon>Euteleostomi</taxon>
        <taxon>Actinopterygii</taxon>
        <taxon>Neopterygii</taxon>
        <taxon>Teleostei</taxon>
        <taxon>Neoteleostei</taxon>
        <taxon>Acanthomorphata</taxon>
        <taxon>Carangaria</taxon>
        <taxon>Carangiformes</taxon>
        <taxon>Carangidae</taxon>
        <taxon>Seriola</taxon>
    </lineage>
</organism>
<keyword evidence="1" id="KW-0812">Transmembrane</keyword>
<dbReference type="Ensembl" id="ENSSLDT00000021077.1">
    <property type="protein sequence ID" value="ENSSLDP00000020394.1"/>
    <property type="gene ID" value="ENSSLDG00000015961.1"/>
</dbReference>
<dbReference type="GeneTree" id="ENSGT01030000235115"/>
<protein>
    <recommendedName>
        <fullName evidence="2">C-type lectin domain-containing protein</fullName>
    </recommendedName>
</protein>
<proteinExistence type="predicted"/>
<reference evidence="3" key="1">
    <citation type="submission" date="2025-08" db="UniProtKB">
        <authorList>
            <consortium name="Ensembl"/>
        </authorList>
    </citation>
    <scope>IDENTIFICATION</scope>
</reference>
<dbReference type="PANTHER" id="PTHR45784">
    <property type="entry name" value="C-TYPE LECTIN DOMAIN FAMILY 20 MEMBER A-RELATED"/>
    <property type="match status" value="1"/>
</dbReference>
<sequence length="161" mass="19017">MLDTSYFSFYYFFTSIFFFLLFSDTRNGLFRAFDFYTNPPGQKIYTLIGILRTWSDAQTYCRTNHKDLAMIENAQENAEVMSKFPSAGRWWIGLYRVPWRWSDNSNSSFKNWQSGQPDVYYKDEHCVAENSDHDWADVMLPQCGTHIRNSVQVPPISFDHL</sequence>
<evidence type="ECO:0000313" key="3">
    <source>
        <dbReference type="Ensembl" id="ENSSLDP00000020394.1"/>
    </source>
</evidence>
<dbReference type="Pfam" id="PF00059">
    <property type="entry name" value="Lectin_C"/>
    <property type="match status" value="1"/>
</dbReference>
<evidence type="ECO:0000313" key="4">
    <source>
        <dbReference type="Proteomes" id="UP000261360"/>
    </source>
</evidence>
<evidence type="ECO:0000256" key="1">
    <source>
        <dbReference type="SAM" id="Phobius"/>
    </source>
</evidence>
<dbReference type="SMART" id="SM00034">
    <property type="entry name" value="CLECT"/>
    <property type="match status" value="1"/>
</dbReference>
<dbReference type="Gene3D" id="3.10.100.10">
    <property type="entry name" value="Mannose-Binding Protein A, subunit A"/>
    <property type="match status" value="1"/>
</dbReference>
<dbReference type="Proteomes" id="UP000261360">
    <property type="component" value="Unplaced"/>
</dbReference>
<dbReference type="InterPro" id="IPR016186">
    <property type="entry name" value="C-type_lectin-like/link_sf"/>
</dbReference>
<dbReference type="AlphaFoldDB" id="A0A3B4YBD2"/>
<dbReference type="PROSITE" id="PS50041">
    <property type="entry name" value="C_TYPE_LECTIN_2"/>
    <property type="match status" value="1"/>
</dbReference>
<feature type="transmembrane region" description="Helical" evidence="1">
    <location>
        <begin position="6"/>
        <end position="23"/>
    </location>
</feature>